<reference evidence="13 14" key="2">
    <citation type="submission" date="2018-08" db="EMBL/GenBank/DDBJ databases">
        <title>A genome reference for cultivated species of the human gut microbiota.</title>
        <authorList>
            <person name="Zou Y."/>
            <person name="Xue W."/>
            <person name="Luo G."/>
        </authorList>
    </citation>
    <scope>NUCLEOTIDE SEQUENCE [LARGE SCALE GENOMIC DNA]</scope>
    <source>
        <strain evidence="9 14">AF24-29LB</strain>
        <strain evidence="10 13">AM16-49B</strain>
    </source>
</reference>
<feature type="domain" description="Protein-glutamine gamma-glutamyltransferase-like C-terminal" evidence="2">
    <location>
        <begin position="132"/>
        <end position="194"/>
    </location>
</feature>
<gene>
    <name evidence="10" type="ORF">DW190_21345</name>
    <name evidence="9" type="ORF">DWY26_16935</name>
    <name evidence="3" type="ORF">ERS852494_03301</name>
    <name evidence="4" type="ORF">ERS852558_03183</name>
    <name evidence="8" type="ORF">F2Y31_14265</name>
    <name evidence="7" type="ORF">F2Y35_20935</name>
    <name evidence="5" type="ORF">F2Y36_09090</name>
    <name evidence="6" type="ORF">F2Y39_16835</name>
</gene>
<evidence type="ECO:0000313" key="3">
    <source>
        <dbReference type="EMBL" id="CUP87629.1"/>
    </source>
</evidence>
<evidence type="ECO:0000256" key="1">
    <source>
        <dbReference type="SAM" id="Phobius"/>
    </source>
</evidence>
<evidence type="ECO:0000313" key="18">
    <source>
        <dbReference type="Proteomes" id="UP000491168"/>
    </source>
</evidence>
<protein>
    <submittedName>
        <fullName evidence="5">DUF4129 domain-containing protein</fullName>
    </submittedName>
</protein>
<feature type="transmembrane region" description="Helical" evidence="1">
    <location>
        <begin position="62"/>
        <end position="83"/>
    </location>
</feature>
<reference evidence="15 16" key="3">
    <citation type="journal article" date="2019" name="Nat. Med.">
        <title>A library of human gut bacterial isolates paired with longitudinal multiomics data enables mechanistic microbiome research.</title>
        <authorList>
            <person name="Poyet M."/>
            <person name="Groussin M."/>
            <person name="Gibbons S.M."/>
            <person name="Avila-Pacheco J."/>
            <person name="Jiang X."/>
            <person name="Kearney S.M."/>
            <person name="Perrotta A.R."/>
            <person name="Berdy B."/>
            <person name="Zhao S."/>
            <person name="Lieberman T.D."/>
            <person name="Swanson P.K."/>
            <person name="Smith M."/>
            <person name="Roesemann S."/>
            <person name="Alexander J.E."/>
            <person name="Rich S.A."/>
            <person name="Livny J."/>
            <person name="Vlamakis H."/>
            <person name="Clish C."/>
            <person name="Bullock K."/>
            <person name="Deik A."/>
            <person name="Scott J."/>
            <person name="Pierce K.A."/>
            <person name="Xavier R.J."/>
            <person name="Alm E.J."/>
        </authorList>
    </citation>
    <scope>NUCLEOTIDE SEQUENCE [LARGE SCALE GENOMIC DNA]</scope>
    <source>
        <strain evidence="8 15">BIOML-A19</strain>
        <strain evidence="7 18">BIOML-A21</strain>
        <strain evidence="6 16">BIOML-A25</strain>
        <strain evidence="5 17">BIOML-A31</strain>
    </source>
</reference>
<reference evidence="11 12" key="1">
    <citation type="submission" date="2015-09" db="EMBL/GenBank/DDBJ databases">
        <authorList>
            <consortium name="Pathogen Informatics"/>
        </authorList>
    </citation>
    <scope>NUCLEOTIDE SEQUENCE [LARGE SCALE GENOMIC DNA]</scope>
    <source>
        <strain evidence="3 11">2789STDY5834880</strain>
        <strain evidence="4 12">2789STDY5834946</strain>
    </source>
</reference>
<evidence type="ECO:0000313" key="9">
    <source>
        <dbReference type="EMBL" id="RGR68163.1"/>
    </source>
</evidence>
<sequence length="204" mass="23963">MITSPADTLVCDSAQLAAFRSDAAYDYNRELITPEINIFEWIRGQFGELLGKIFGSRFAEEYSGLIMICLAILLLLLIVWFVYKKRPELFMRSHKNSLPYTVEEDTIYGVDFPKGIDEALSRRDYREAIRLLYLQTLKQLSDAERIDWQLYKTPTQYIYEVRLPAFRQMTNHFLRVRYGNFEATEELFREMQALQEEIEKGGAV</sequence>
<evidence type="ECO:0000259" key="2">
    <source>
        <dbReference type="Pfam" id="PF13559"/>
    </source>
</evidence>
<dbReference type="EMBL" id="CZAI01000008">
    <property type="protein sequence ID" value="CUP87629.1"/>
    <property type="molecule type" value="Genomic_DNA"/>
</dbReference>
<name>A0A174RZL5_9BACE</name>
<dbReference type="InterPro" id="IPR025403">
    <property type="entry name" value="TgpA-like_C"/>
</dbReference>
<keyword evidence="1" id="KW-0812">Transmembrane</keyword>
<dbReference type="Proteomes" id="UP000283512">
    <property type="component" value="Unassembled WGS sequence"/>
</dbReference>
<dbReference type="EMBL" id="VVYD01000013">
    <property type="protein sequence ID" value="KAA5497309.1"/>
    <property type="molecule type" value="Genomic_DNA"/>
</dbReference>
<evidence type="ECO:0000313" key="14">
    <source>
        <dbReference type="Proteomes" id="UP000284205"/>
    </source>
</evidence>
<dbReference type="GeneID" id="75111260"/>
<keyword evidence="1" id="KW-0472">Membrane</keyword>
<dbReference type="RefSeq" id="WP_005682633.1">
    <property type="nucleotide sequence ID" value="NZ_CABMOQ010000021.1"/>
</dbReference>
<dbReference type="EMBL" id="VVYJ01000010">
    <property type="protein sequence ID" value="KAA5474251.1"/>
    <property type="molecule type" value="Genomic_DNA"/>
</dbReference>
<dbReference type="STRING" id="47678.ERS852494_03301"/>
<accession>A0A174RZL5</accession>
<evidence type="ECO:0000313" key="12">
    <source>
        <dbReference type="Proteomes" id="UP000095725"/>
    </source>
</evidence>
<dbReference type="EMBL" id="VVYF01000028">
    <property type="protein sequence ID" value="KAA5486543.1"/>
    <property type="molecule type" value="Genomic_DNA"/>
</dbReference>
<evidence type="ECO:0000313" key="4">
    <source>
        <dbReference type="EMBL" id="CUQ41859.1"/>
    </source>
</evidence>
<evidence type="ECO:0000313" key="17">
    <source>
        <dbReference type="Proteomes" id="UP000475905"/>
    </source>
</evidence>
<dbReference type="EMBL" id="CZBL01000014">
    <property type="protein sequence ID" value="CUQ41859.1"/>
    <property type="molecule type" value="Genomic_DNA"/>
</dbReference>
<evidence type="ECO:0000313" key="8">
    <source>
        <dbReference type="EMBL" id="KAA5497309.1"/>
    </source>
</evidence>
<dbReference type="Pfam" id="PF13559">
    <property type="entry name" value="DUF4129"/>
    <property type="match status" value="1"/>
</dbReference>
<evidence type="ECO:0000313" key="5">
    <source>
        <dbReference type="EMBL" id="KAA5463744.1"/>
    </source>
</evidence>
<proteinExistence type="predicted"/>
<evidence type="ECO:0000313" key="6">
    <source>
        <dbReference type="EMBL" id="KAA5474251.1"/>
    </source>
</evidence>
<dbReference type="Proteomes" id="UP000368418">
    <property type="component" value="Unassembled WGS sequence"/>
</dbReference>
<keyword evidence="1" id="KW-1133">Transmembrane helix</keyword>
<dbReference type="Proteomes" id="UP000427825">
    <property type="component" value="Unassembled WGS sequence"/>
</dbReference>
<evidence type="ECO:0000313" key="13">
    <source>
        <dbReference type="Proteomes" id="UP000283512"/>
    </source>
</evidence>
<organism evidence="3 11">
    <name type="scientific">Bacteroides caccae</name>
    <dbReference type="NCBI Taxonomy" id="47678"/>
    <lineage>
        <taxon>Bacteria</taxon>
        <taxon>Pseudomonadati</taxon>
        <taxon>Bacteroidota</taxon>
        <taxon>Bacteroidia</taxon>
        <taxon>Bacteroidales</taxon>
        <taxon>Bacteroidaceae</taxon>
        <taxon>Bacteroides</taxon>
    </lineage>
</organism>
<dbReference type="Proteomes" id="UP000095657">
    <property type="component" value="Unassembled WGS sequence"/>
</dbReference>
<dbReference type="EMBL" id="QRKD01000045">
    <property type="protein sequence ID" value="RHH84595.1"/>
    <property type="molecule type" value="Genomic_DNA"/>
</dbReference>
<dbReference type="Proteomes" id="UP000475905">
    <property type="component" value="Unassembled WGS sequence"/>
</dbReference>
<dbReference type="EMBL" id="VVYP01000009">
    <property type="protein sequence ID" value="KAA5463744.1"/>
    <property type="molecule type" value="Genomic_DNA"/>
</dbReference>
<dbReference type="Proteomes" id="UP000284205">
    <property type="component" value="Unassembled WGS sequence"/>
</dbReference>
<evidence type="ECO:0000313" key="16">
    <source>
        <dbReference type="Proteomes" id="UP000427825"/>
    </source>
</evidence>
<evidence type="ECO:0000313" key="10">
    <source>
        <dbReference type="EMBL" id="RHH84595.1"/>
    </source>
</evidence>
<evidence type="ECO:0000313" key="11">
    <source>
        <dbReference type="Proteomes" id="UP000095657"/>
    </source>
</evidence>
<evidence type="ECO:0000313" key="7">
    <source>
        <dbReference type="EMBL" id="KAA5486543.1"/>
    </source>
</evidence>
<dbReference type="EMBL" id="QRUO01000018">
    <property type="protein sequence ID" value="RGR68163.1"/>
    <property type="molecule type" value="Genomic_DNA"/>
</dbReference>
<dbReference type="Proteomes" id="UP000095725">
    <property type="component" value="Unassembled WGS sequence"/>
</dbReference>
<evidence type="ECO:0000313" key="15">
    <source>
        <dbReference type="Proteomes" id="UP000368418"/>
    </source>
</evidence>
<dbReference type="AlphaFoldDB" id="A0A174RZL5"/>
<dbReference type="Proteomes" id="UP000491168">
    <property type="component" value="Unassembled WGS sequence"/>
</dbReference>